<organism evidence="14 15">
    <name type="scientific">Noviherbaspirillum denitrificans</name>
    <dbReference type="NCBI Taxonomy" id="1968433"/>
    <lineage>
        <taxon>Bacteria</taxon>
        <taxon>Pseudomonadati</taxon>
        <taxon>Pseudomonadota</taxon>
        <taxon>Betaproteobacteria</taxon>
        <taxon>Burkholderiales</taxon>
        <taxon>Oxalobacteraceae</taxon>
        <taxon>Noviherbaspirillum</taxon>
    </lineage>
</organism>
<dbReference type="SMART" id="SM00091">
    <property type="entry name" value="PAS"/>
    <property type="match status" value="3"/>
</dbReference>
<dbReference type="PRINTS" id="PR00344">
    <property type="entry name" value="BCTRLSENSOR"/>
</dbReference>
<feature type="domain" description="PAS" evidence="12">
    <location>
        <begin position="9"/>
        <end position="72"/>
    </location>
</feature>
<dbReference type="Pfam" id="PF00512">
    <property type="entry name" value="HisKA"/>
    <property type="match status" value="1"/>
</dbReference>
<feature type="domain" description="PAS" evidence="12">
    <location>
        <begin position="127"/>
        <end position="180"/>
    </location>
</feature>
<evidence type="ECO:0000256" key="7">
    <source>
        <dbReference type="ARBA" id="ARBA00023012"/>
    </source>
</evidence>
<dbReference type="InterPro" id="IPR005467">
    <property type="entry name" value="His_kinase_dom"/>
</dbReference>
<evidence type="ECO:0000313" key="15">
    <source>
        <dbReference type="Proteomes" id="UP000197535"/>
    </source>
</evidence>
<dbReference type="GO" id="GO:0000155">
    <property type="term" value="F:phosphorelay sensor kinase activity"/>
    <property type="evidence" value="ECO:0007669"/>
    <property type="project" value="InterPro"/>
</dbReference>
<dbReference type="InterPro" id="IPR003661">
    <property type="entry name" value="HisK_dim/P_dom"/>
</dbReference>
<keyword evidence="8" id="KW-0843">Virulence</keyword>
<dbReference type="EMBL" id="LSTO01000004">
    <property type="protein sequence ID" value="OWW18538.1"/>
    <property type="molecule type" value="Genomic_DNA"/>
</dbReference>
<dbReference type="InterPro" id="IPR013767">
    <property type="entry name" value="PAS_fold"/>
</dbReference>
<dbReference type="CDD" id="cd16922">
    <property type="entry name" value="HATPase_EvgS-ArcB-TorS-like"/>
    <property type="match status" value="1"/>
</dbReference>
<dbReference type="InterPro" id="IPR035965">
    <property type="entry name" value="PAS-like_dom_sf"/>
</dbReference>
<evidence type="ECO:0000256" key="1">
    <source>
        <dbReference type="ARBA" id="ARBA00000085"/>
    </source>
</evidence>
<dbReference type="SUPFAM" id="SSF47384">
    <property type="entry name" value="Homodimeric domain of signal transducing histidine kinase"/>
    <property type="match status" value="1"/>
</dbReference>
<dbReference type="Gene3D" id="1.10.287.130">
    <property type="match status" value="1"/>
</dbReference>
<dbReference type="SUPFAM" id="SSF55874">
    <property type="entry name" value="ATPase domain of HSP90 chaperone/DNA topoisomerase II/histidine kinase"/>
    <property type="match status" value="1"/>
</dbReference>
<dbReference type="PROSITE" id="PS50113">
    <property type="entry name" value="PAC"/>
    <property type="match status" value="3"/>
</dbReference>
<dbReference type="InterPro" id="IPR003594">
    <property type="entry name" value="HATPase_dom"/>
</dbReference>
<dbReference type="GO" id="GO:0006355">
    <property type="term" value="P:regulation of DNA-templated transcription"/>
    <property type="evidence" value="ECO:0007669"/>
    <property type="project" value="InterPro"/>
</dbReference>
<dbReference type="Gene3D" id="3.30.450.20">
    <property type="entry name" value="PAS domain"/>
    <property type="match status" value="3"/>
</dbReference>
<dbReference type="PANTHER" id="PTHR43047:SF72">
    <property type="entry name" value="OSMOSENSING HISTIDINE PROTEIN KINASE SLN1"/>
    <property type="match status" value="1"/>
</dbReference>
<evidence type="ECO:0000256" key="6">
    <source>
        <dbReference type="ARBA" id="ARBA00022777"/>
    </source>
</evidence>
<dbReference type="InterPro" id="IPR000700">
    <property type="entry name" value="PAS-assoc_C"/>
</dbReference>
<keyword evidence="15" id="KW-1185">Reference proteome</keyword>
<dbReference type="PROSITE" id="PS50112">
    <property type="entry name" value="PAS"/>
    <property type="match status" value="3"/>
</dbReference>
<evidence type="ECO:0000259" key="12">
    <source>
        <dbReference type="PROSITE" id="PS50112"/>
    </source>
</evidence>
<dbReference type="OrthoDB" id="9770795at2"/>
<evidence type="ECO:0000256" key="5">
    <source>
        <dbReference type="ARBA" id="ARBA00022729"/>
    </source>
</evidence>
<dbReference type="Pfam" id="PF02518">
    <property type="entry name" value="HATPase_c"/>
    <property type="match status" value="1"/>
</dbReference>
<feature type="domain" description="Histidine kinase" evidence="11">
    <location>
        <begin position="393"/>
        <end position="615"/>
    </location>
</feature>
<dbReference type="InterPro" id="IPR036097">
    <property type="entry name" value="HisK_dim/P_sf"/>
</dbReference>
<proteinExistence type="predicted"/>
<dbReference type="FunFam" id="3.30.565.10:FF:000010">
    <property type="entry name" value="Sensor histidine kinase RcsC"/>
    <property type="match status" value="1"/>
</dbReference>
<dbReference type="Pfam" id="PF00989">
    <property type="entry name" value="PAS"/>
    <property type="match status" value="1"/>
</dbReference>
<comment type="caution">
    <text evidence="14">The sequence shown here is derived from an EMBL/GenBank/DDBJ whole genome shotgun (WGS) entry which is preliminary data.</text>
</comment>
<evidence type="ECO:0000256" key="8">
    <source>
        <dbReference type="ARBA" id="ARBA00023026"/>
    </source>
</evidence>
<dbReference type="SUPFAM" id="SSF55785">
    <property type="entry name" value="PYP-like sensor domain (PAS domain)"/>
    <property type="match status" value="3"/>
</dbReference>
<name>A0A254TFT7_9BURK</name>
<dbReference type="SMART" id="SM00388">
    <property type="entry name" value="HisKA"/>
    <property type="match status" value="1"/>
</dbReference>
<keyword evidence="3" id="KW-0597">Phosphoprotein</keyword>
<keyword evidence="5" id="KW-0732">Signal</keyword>
<accession>A0A254TFT7</accession>
<protein>
    <recommendedName>
        <fullName evidence="10">Virulence sensor protein BvgS</fullName>
        <ecNumber evidence="2">2.7.13.3</ecNumber>
    </recommendedName>
</protein>
<evidence type="ECO:0000256" key="10">
    <source>
        <dbReference type="ARBA" id="ARBA00070152"/>
    </source>
</evidence>
<dbReference type="InterPro" id="IPR036890">
    <property type="entry name" value="HATPase_C_sf"/>
</dbReference>
<evidence type="ECO:0000256" key="2">
    <source>
        <dbReference type="ARBA" id="ARBA00012438"/>
    </source>
</evidence>
<dbReference type="RefSeq" id="WP_088710394.1">
    <property type="nucleotide sequence ID" value="NZ_LSTO01000004.1"/>
</dbReference>
<dbReference type="Proteomes" id="UP000197535">
    <property type="component" value="Unassembled WGS sequence"/>
</dbReference>
<feature type="domain" description="PAS" evidence="12">
    <location>
        <begin position="248"/>
        <end position="301"/>
    </location>
</feature>
<dbReference type="InterPro" id="IPR001610">
    <property type="entry name" value="PAC"/>
</dbReference>
<evidence type="ECO:0000313" key="14">
    <source>
        <dbReference type="EMBL" id="OWW18538.1"/>
    </source>
</evidence>
<dbReference type="NCBIfam" id="TIGR00229">
    <property type="entry name" value="sensory_box"/>
    <property type="match status" value="3"/>
</dbReference>
<feature type="domain" description="PAC" evidence="13">
    <location>
        <begin position="75"/>
        <end position="127"/>
    </location>
</feature>
<dbReference type="SMART" id="SM00086">
    <property type="entry name" value="PAC"/>
    <property type="match status" value="3"/>
</dbReference>
<gene>
    <name evidence="14" type="ORF">AYR66_00325</name>
</gene>
<dbReference type="GO" id="GO:0009927">
    <property type="term" value="F:histidine phosphotransfer kinase activity"/>
    <property type="evidence" value="ECO:0007669"/>
    <property type="project" value="TreeGrafter"/>
</dbReference>
<evidence type="ECO:0000256" key="4">
    <source>
        <dbReference type="ARBA" id="ARBA00022679"/>
    </source>
</evidence>
<evidence type="ECO:0000256" key="3">
    <source>
        <dbReference type="ARBA" id="ARBA00022553"/>
    </source>
</evidence>
<evidence type="ECO:0000259" key="11">
    <source>
        <dbReference type="PROSITE" id="PS50109"/>
    </source>
</evidence>
<comment type="function">
    <text evidence="9">Member of the two-component regulatory system BvgS/BvgA. Phosphorylates BvgA via a four-step phosphorelay in response to environmental signals.</text>
</comment>
<evidence type="ECO:0000256" key="9">
    <source>
        <dbReference type="ARBA" id="ARBA00058004"/>
    </source>
</evidence>
<sequence length="616" mass="68384">MLTDFENLVLQESPDAVMIISLDGTIVHWTNGAASVFGYTGSEVLGQSATALLVPEERREDEQRLARALMDDGICSYESIRRKKDGSLVYVDISAKAIRDEHGRPAFILSSQKDVTALKVLRDAKLLEAKFRDLLESMPDGIVMANSTGYIVLANSQAEKLFGYQPGELRGKPVEQLLPPRFRSGHVGYRGSYFGQPRARAMGAGLELFGLRKDNVEFPVEISLSPLETEEGTLVMSAIRDISERKKAEQKFRGLLESAPDACVIVNRQGQIVLVNSQAEKLFGYRREELLGKKVEVLVPERFERRHPSYRAGFFEEPRTRAMGAGLELYGRRKDGSEFPVEISLSPLETEEGTLVSSAIRDITERKHIERALHDKNIELENANLAKDRFLASMSHELRTPLNAIIGFTGTLLMRLPGPLTNDQEKQLRTIQTSAKHLLSLINDLLDLAKIESGKIRLHLEPIACQPLVADITETLSPLARQKGLRFRTEFQQQDIRVVTDQRALRQILINLTNNAIKFTDSGEVRISVAEQGPEDGNTVHITVTDTGVGIRAEDQSKLFQAFTQLDATSTKRFEGTGLGLYLCQKLADLIGGTLTLQSRQGEGSAFTLTLPKGMA</sequence>
<reference evidence="14 15" key="1">
    <citation type="submission" date="2016-02" db="EMBL/GenBank/DDBJ databases">
        <authorList>
            <person name="Wen L."/>
            <person name="He K."/>
            <person name="Yang H."/>
        </authorList>
    </citation>
    <scope>NUCLEOTIDE SEQUENCE [LARGE SCALE GENOMIC DNA]</scope>
    <source>
        <strain evidence="14 15">TSA40</strain>
    </source>
</reference>
<keyword evidence="6 14" id="KW-0418">Kinase</keyword>
<keyword evidence="4" id="KW-0808">Transferase</keyword>
<evidence type="ECO:0000259" key="13">
    <source>
        <dbReference type="PROSITE" id="PS50113"/>
    </source>
</evidence>
<dbReference type="GO" id="GO:0005886">
    <property type="term" value="C:plasma membrane"/>
    <property type="evidence" value="ECO:0007669"/>
    <property type="project" value="TreeGrafter"/>
</dbReference>
<dbReference type="SMART" id="SM00387">
    <property type="entry name" value="HATPase_c"/>
    <property type="match status" value="1"/>
</dbReference>
<dbReference type="InterPro" id="IPR000014">
    <property type="entry name" value="PAS"/>
</dbReference>
<dbReference type="CDD" id="cd00130">
    <property type="entry name" value="PAS"/>
    <property type="match status" value="3"/>
</dbReference>
<feature type="domain" description="PAC" evidence="13">
    <location>
        <begin position="204"/>
        <end position="254"/>
    </location>
</feature>
<dbReference type="Gene3D" id="3.30.565.10">
    <property type="entry name" value="Histidine kinase-like ATPase, C-terminal domain"/>
    <property type="match status" value="1"/>
</dbReference>
<dbReference type="PANTHER" id="PTHR43047">
    <property type="entry name" value="TWO-COMPONENT HISTIDINE PROTEIN KINASE"/>
    <property type="match status" value="1"/>
</dbReference>
<comment type="catalytic activity">
    <reaction evidence="1">
        <text>ATP + protein L-histidine = ADP + protein N-phospho-L-histidine.</text>
        <dbReference type="EC" id="2.7.13.3"/>
    </reaction>
</comment>
<dbReference type="Pfam" id="PF13426">
    <property type="entry name" value="PAS_9"/>
    <property type="match status" value="2"/>
</dbReference>
<dbReference type="EC" id="2.7.13.3" evidence="2"/>
<dbReference type="CDD" id="cd00082">
    <property type="entry name" value="HisKA"/>
    <property type="match status" value="1"/>
</dbReference>
<dbReference type="PROSITE" id="PS50109">
    <property type="entry name" value="HIS_KIN"/>
    <property type="match status" value="1"/>
</dbReference>
<keyword evidence="7" id="KW-0902">Two-component regulatory system</keyword>
<dbReference type="InterPro" id="IPR004358">
    <property type="entry name" value="Sig_transdc_His_kin-like_C"/>
</dbReference>
<dbReference type="AlphaFoldDB" id="A0A254TFT7"/>
<feature type="domain" description="PAC" evidence="13">
    <location>
        <begin position="325"/>
        <end position="375"/>
    </location>
</feature>